<feature type="domain" description="ABC transmembrane type-1" evidence="10">
    <location>
        <begin position="22"/>
        <end position="283"/>
    </location>
</feature>
<keyword evidence="6 8" id="KW-0472">Membrane</keyword>
<evidence type="ECO:0000256" key="1">
    <source>
        <dbReference type="ARBA" id="ARBA00004651"/>
    </source>
</evidence>
<keyword evidence="3" id="KW-0547">Nucleotide-binding</keyword>
<comment type="caution">
    <text evidence="11">The sequence shown here is derived from an EMBL/GenBank/DDBJ whole genome shotgun (WGS) entry which is preliminary data.</text>
</comment>
<evidence type="ECO:0000256" key="7">
    <source>
        <dbReference type="SAM" id="MobiDB-lite"/>
    </source>
</evidence>
<dbReference type="PANTHER" id="PTHR24221">
    <property type="entry name" value="ATP-BINDING CASSETTE SUB-FAMILY B"/>
    <property type="match status" value="1"/>
</dbReference>
<dbReference type="GO" id="GO:0005886">
    <property type="term" value="C:plasma membrane"/>
    <property type="evidence" value="ECO:0007669"/>
    <property type="project" value="UniProtKB-SubCell"/>
</dbReference>
<dbReference type="PANTHER" id="PTHR24221:SF654">
    <property type="entry name" value="ATP-BINDING CASSETTE SUB-FAMILY B MEMBER 6"/>
    <property type="match status" value="1"/>
</dbReference>
<evidence type="ECO:0000256" key="2">
    <source>
        <dbReference type="ARBA" id="ARBA00022692"/>
    </source>
</evidence>
<dbReference type="EMBL" id="QQNA01000031">
    <property type="protein sequence ID" value="RDG39149.1"/>
    <property type="molecule type" value="Genomic_DNA"/>
</dbReference>
<dbReference type="SUPFAM" id="SSF52540">
    <property type="entry name" value="P-loop containing nucleoside triphosphate hydrolases"/>
    <property type="match status" value="1"/>
</dbReference>
<dbReference type="GO" id="GO:0034040">
    <property type="term" value="F:ATPase-coupled lipid transmembrane transporter activity"/>
    <property type="evidence" value="ECO:0007669"/>
    <property type="project" value="TreeGrafter"/>
</dbReference>
<dbReference type="PROSITE" id="PS50929">
    <property type="entry name" value="ABC_TM1F"/>
    <property type="match status" value="1"/>
</dbReference>
<proteinExistence type="predicted"/>
<protein>
    <submittedName>
        <fullName evidence="11">ABC transporter ATP-binding protein</fullName>
    </submittedName>
</protein>
<feature type="transmembrane region" description="Helical" evidence="8">
    <location>
        <begin position="126"/>
        <end position="148"/>
    </location>
</feature>
<feature type="transmembrane region" description="Helical" evidence="8">
    <location>
        <begin position="52"/>
        <end position="81"/>
    </location>
</feature>
<dbReference type="CDD" id="cd03228">
    <property type="entry name" value="ABCC_MRP_Like"/>
    <property type="match status" value="1"/>
</dbReference>
<dbReference type="SUPFAM" id="SSF90123">
    <property type="entry name" value="ABC transporter transmembrane region"/>
    <property type="match status" value="1"/>
</dbReference>
<dbReference type="GO" id="GO:0016887">
    <property type="term" value="F:ATP hydrolysis activity"/>
    <property type="evidence" value="ECO:0007669"/>
    <property type="project" value="InterPro"/>
</dbReference>
<evidence type="ECO:0000259" key="9">
    <source>
        <dbReference type="PROSITE" id="PS50893"/>
    </source>
</evidence>
<keyword evidence="4 11" id="KW-0067">ATP-binding</keyword>
<dbReference type="GO" id="GO:0005524">
    <property type="term" value="F:ATP binding"/>
    <property type="evidence" value="ECO:0007669"/>
    <property type="project" value="UniProtKB-KW"/>
</dbReference>
<evidence type="ECO:0000313" key="11">
    <source>
        <dbReference type="EMBL" id="RDG39149.1"/>
    </source>
</evidence>
<evidence type="ECO:0000256" key="6">
    <source>
        <dbReference type="ARBA" id="ARBA00023136"/>
    </source>
</evidence>
<accession>A0A370BFJ0</accession>
<feature type="region of interest" description="Disordered" evidence="7">
    <location>
        <begin position="323"/>
        <end position="357"/>
    </location>
</feature>
<evidence type="ECO:0000256" key="8">
    <source>
        <dbReference type="SAM" id="Phobius"/>
    </source>
</evidence>
<gene>
    <name evidence="11" type="ORF">DVH02_05480</name>
</gene>
<evidence type="ECO:0000256" key="4">
    <source>
        <dbReference type="ARBA" id="ARBA00022840"/>
    </source>
</evidence>
<name>A0A370BFJ0_9ACTN</name>
<keyword evidence="12" id="KW-1185">Reference proteome</keyword>
<feature type="transmembrane region" description="Helical" evidence="8">
    <location>
        <begin position="239"/>
        <end position="261"/>
    </location>
</feature>
<reference evidence="11 12" key="1">
    <citation type="submission" date="2018-07" db="EMBL/GenBank/DDBJ databases">
        <title>Streptomyces species from bats.</title>
        <authorList>
            <person name="Dunlap C."/>
        </authorList>
    </citation>
    <scope>NUCLEOTIDE SEQUENCE [LARGE SCALE GENOMIC DNA]</scope>
    <source>
        <strain evidence="11 12">AC230</strain>
    </source>
</reference>
<feature type="transmembrane region" description="Helical" evidence="8">
    <location>
        <begin position="154"/>
        <end position="174"/>
    </location>
</feature>
<evidence type="ECO:0000256" key="3">
    <source>
        <dbReference type="ARBA" id="ARBA00022741"/>
    </source>
</evidence>
<dbReference type="InterPro" id="IPR027417">
    <property type="entry name" value="P-loop_NTPase"/>
</dbReference>
<dbReference type="Gene3D" id="1.20.1560.10">
    <property type="entry name" value="ABC transporter type 1, transmembrane domain"/>
    <property type="match status" value="1"/>
</dbReference>
<dbReference type="PROSITE" id="PS50893">
    <property type="entry name" value="ABC_TRANSPORTER_2"/>
    <property type="match status" value="1"/>
</dbReference>
<feature type="transmembrane region" description="Helical" evidence="8">
    <location>
        <begin position="267"/>
        <end position="288"/>
    </location>
</feature>
<dbReference type="InterPro" id="IPR003439">
    <property type="entry name" value="ABC_transporter-like_ATP-bd"/>
</dbReference>
<sequence length="629" mass="64590">MPEGRRFLLRRKGALVRLGGWSLLESAQTFLGGYCLARALDRGFLAGDTRTGLLWLAVAAAAILAGGPLVRGVFAQLAALVEPLRDALVRRAVHQYLRGALADPARTDSGAVSRLTHQTEIVRDSFAGLVLTARSFVFTALGALAGLLALAPQLLLVVVGPLVLGLALFLATLAPMAAAQRAFLDADEAVADRAGALGAGLRSIAACGTRAEAADRTERLIAAGERTSRVLARWAAVRALALGVAGQLPVVALLVATPWLLRQGVTAGALIGALTYLVQALLPALHTLMTALGAAGTRLLVVLERFEDGAADAPLMTPVTPVAPDAAATRTPPVPPVPPAPGPGGTRPGPLPRRAPVPPAAEIRAVTLAYGPGAPPVLAGLDLGVGPGEHLAVVGPSGIGKSTLTGVLAGLLAPDRGTVLLAGEPVAGRTPSELAALRVLIPQQAYVFTGTVRENLLHLAPGTSPSALVRAVEALGVDELIGRLGGLDALVEPATLSQGERQSLALCRAHLSPAPLMILDEATCHLDPVAEARAELALAERPGTLIVVAHRLSSARRADRVLVLDGTRPAYGTHEELLVRSALYRDLVGHWLSAEDGNGADGSGTDRSGTNRSAEERNTADRGATGPVG</sequence>
<dbReference type="OrthoDB" id="9806127at2"/>
<keyword evidence="2 8" id="KW-0812">Transmembrane</keyword>
<dbReference type="GO" id="GO:0140359">
    <property type="term" value="F:ABC-type transporter activity"/>
    <property type="evidence" value="ECO:0007669"/>
    <property type="project" value="InterPro"/>
</dbReference>
<dbReference type="AlphaFoldDB" id="A0A370BFJ0"/>
<dbReference type="Gene3D" id="3.40.50.300">
    <property type="entry name" value="P-loop containing nucleotide triphosphate hydrolases"/>
    <property type="match status" value="1"/>
</dbReference>
<evidence type="ECO:0000313" key="12">
    <source>
        <dbReference type="Proteomes" id="UP000253741"/>
    </source>
</evidence>
<feature type="compositionally biased region" description="Pro residues" evidence="7">
    <location>
        <begin position="332"/>
        <end position="342"/>
    </location>
</feature>
<feature type="region of interest" description="Disordered" evidence="7">
    <location>
        <begin position="595"/>
        <end position="629"/>
    </location>
</feature>
<comment type="subcellular location">
    <subcellularLocation>
        <location evidence="1">Cell membrane</location>
        <topology evidence="1">Multi-pass membrane protein</topology>
    </subcellularLocation>
</comment>
<dbReference type="SMART" id="SM00382">
    <property type="entry name" value="AAA"/>
    <property type="match status" value="1"/>
</dbReference>
<dbReference type="InterPro" id="IPR036640">
    <property type="entry name" value="ABC1_TM_sf"/>
</dbReference>
<evidence type="ECO:0000256" key="5">
    <source>
        <dbReference type="ARBA" id="ARBA00022989"/>
    </source>
</evidence>
<organism evidence="11 12">
    <name type="scientific">Streptomyces corynorhini</name>
    <dbReference type="NCBI Taxonomy" id="2282652"/>
    <lineage>
        <taxon>Bacteria</taxon>
        <taxon>Bacillati</taxon>
        <taxon>Actinomycetota</taxon>
        <taxon>Actinomycetes</taxon>
        <taxon>Kitasatosporales</taxon>
        <taxon>Streptomycetaceae</taxon>
        <taxon>Streptomyces</taxon>
    </lineage>
</organism>
<dbReference type="Proteomes" id="UP000253741">
    <property type="component" value="Unassembled WGS sequence"/>
</dbReference>
<feature type="domain" description="ABC transporter" evidence="9">
    <location>
        <begin position="363"/>
        <end position="590"/>
    </location>
</feature>
<evidence type="ECO:0000259" key="10">
    <source>
        <dbReference type="PROSITE" id="PS50929"/>
    </source>
</evidence>
<dbReference type="InterPro" id="IPR003593">
    <property type="entry name" value="AAA+_ATPase"/>
</dbReference>
<dbReference type="InterPro" id="IPR039421">
    <property type="entry name" value="Type_1_exporter"/>
</dbReference>
<keyword evidence="5 8" id="KW-1133">Transmembrane helix</keyword>
<dbReference type="InterPro" id="IPR011527">
    <property type="entry name" value="ABC1_TM_dom"/>
</dbReference>
<dbReference type="Pfam" id="PF00005">
    <property type="entry name" value="ABC_tran"/>
    <property type="match status" value="1"/>
</dbReference>